<gene>
    <name evidence="2" type="ORF">BC102111_00425</name>
</gene>
<name>A0A2H1HQQ0_9MICO</name>
<accession>A0A2H1HQQ0</accession>
<dbReference type="GeneID" id="99774162"/>
<dbReference type="RefSeq" id="WP_101623461.1">
    <property type="nucleotide sequence ID" value="NZ_FXZC01000001.1"/>
</dbReference>
<feature type="compositionally biased region" description="Polar residues" evidence="1">
    <location>
        <begin position="51"/>
        <end position="61"/>
    </location>
</feature>
<sequence>MKRLLSFHSRGPDKRFGTGLWRHNHDRFLRAVDRYYATAVAIHEAAPGVTSADQADPSATGTDEPDPAGIGTVDADQAAASARELIMTGTHRLNDLATRIDELTERLHARWPIEDQVVPGHVRVEVGDTPEVLTRASAKVAEAVLAASMVRAETAQGPALSSAAAATDRYISDAADLLDRAQRTIAEAESR</sequence>
<dbReference type="Proteomes" id="UP000234333">
    <property type="component" value="Unassembled WGS sequence"/>
</dbReference>
<feature type="region of interest" description="Disordered" evidence="1">
    <location>
        <begin position="48"/>
        <end position="72"/>
    </location>
</feature>
<dbReference type="EMBL" id="FXZC01000001">
    <property type="protein sequence ID" value="SMX65245.1"/>
    <property type="molecule type" value="Genomic_DNA"/>
</dbReference>
<evidence type="ECO:0000313" key="2">
    <source>
        <dbReference type="EMBL" id="SMX65245.1"/>
    </source>
</evidence>
<dbReference type="AlphaFoldDB" id="A0A2H1HQQ0"/>
<reference evidence="3" key="1">
    <citation type="submission" date="2017-03" db="EMBL/GenBank/DDBJ databases">
        <authorList>
            <person name="Monnet C."/>
        </authorList>
    </citation>
    <scope>NUCLEOTIDE SEQUENCE [LARGE SCALE GENOMIC DNA]</scope>
    <source>
        <strain evidence="3">CIP 102111</strain>
    </source>
</reference>
<evidence type="ECO:0000256" key="1">
    <source>
        <dbReference type="SAM" id="MobiDB-lite"/>
    </source>
</evidence>
<protein>
    <submittedName>
        <fullName evidence="2">Uncharacterized protein</fullName>
    </submittedName>
</protein>
<organism evidence="2 3">
    <name type="scientific">Brevibacterium casei CIP 102111</name>
    <dbReference type="NCBI Taxonomy" id="1255625"/>
    <lineage>
        <taxon>Bacteria</taxon>
        <taxon>Bacillati</taxon>
        <taxon>Actinomycetota</taxon>
        <taxon>Actinomycetes</taxon>
        <taxon>Micrococcales</taxon>
        <taxon>Brevibacteriaceae</taxon>
        <taxon>Brevibacterium</taxon>
    </lineage>
</organism>
<proteinExistence type="predicted"/>
<evidence type="ECO:0000313" key="3">
    <source>
        <dbReference type="Proteomes" id="UP000234333"/>
    </source>
</evidence>